<dbReference type="HAMAP" id="MF_00323">
    <property type="entry name" value="Ferrochelatase"/>
    <property type="match status" value="1"/>
</dbReference>
<dbReference type="UniPathway" id="UPA00252">
    <property type="reaction ID" value="UER00325"/>
</dbReference>
<keyword evidence="6 9" id="KW-0456">Lyase</keyword>
<dbReference type="CDD" id="cd03411">
    <property type="entry name" value="Ferrochelatase_N"/>
    <property type="match status" value="1"/>
</dbReference>
<dbReference type="Gene3D" id="3.40.50.1400">
    <property type="match status" value="2"/>
</dbReference>
<accession>E6WX80</accession>
<comment type="similarity">
    <text evidence="1 9 10">Belongs to the ferrochelatase family.</text>
</comment>
<sequence length="340" mass="37029">MAAARSVPGPPCARLSEYDAMDTDAATTLLVVNLGTPEAPTAPAVRRYLAEFLGDPRVVSIPAILWKPLLHGLILPLRGPRSAANYAKVWLPEGSPLMVYTRRLAERMQAAIPEWKVLPAMRYGEPALRRLLRDLRQEGVRRLVILPLYPQYSTTTTASVADVVAAETQGMDVTLIEDYSVDPAWVEAMAATIRSHRQQGGSGRHLLFSFHGLPQRVADNGDPYPQRCVASAEAIAASAGLEPGQWSMAYQSRFGRERWLEPSTQGELDRLAAAGVREVDVVCPGFAVDCIETLEEVALGLAEHFESKGGQLRYIPCLNDAPEHAAALARLVRCAAGKVE</sequence>
<evidence type="ECO:0000256" key="1">
    <source>
        <dbReference type="ARBA" id="ARBA00007718"/>
    </source>
</evidence>
<dbReference type="PANTHER" id="PTHR11108:SF1">
    <property type="entry name" value="FERROCHELATASE, MITOCHONDRIAL"/>
    <property type="match status" value="1"/>
</dbReference>
<dbReference type="eggNOG" id="COG0276">
    <property type="taxonomic scope" value="Bacteria"/>
</dbReference>
<keyword evidence="3 9" id="KW-0479">Metal-binding</keyword>
<evidence type="ECO:0000256" key="5">
    <source>
        <dbReference type="ARBA" id="ARBA00023133"/>
    </source>
</evidence>
<dbReference type="KEGG" id="psu:Psesu_2955"/>
<keyword evidence="12" id="KW-1185">Reference proteome</keyword>
<evidence type="ECO:0000313" key="12">
    <source>
        <dbReference type="Proteomes" id="UP000008632"/>
    </source>
</evidence>
<dbReference type="Pfam" id="PF00762">
    <property type="entry name" value="Ferrochelatase"/>
    <property type="match status" value="1"/>
</dbReference>
<dbReference type="EC" id="4.98.1.1" evidence="9 10"/>
<reference evidence="11 12" key="1">
    <citation type="submission" date="2011-01" db="EMBL/GenBank/DDBJ databases">
        <title>Complete sequence of Pseudoxanthomonas suwonensis 11-1.</title>
        <authorList>
            <consortium name="US DOE Joint Genome Institute"/>
            <person name="Lucas S."/>
            <person name="Copeland A."/>
            <person name="Lapidus A."/>
            <person name="Cheng J.-F."/>
            <person name="Goodwin L."/>
            <person name="Pitluck S."/>
            <person name="Teshima H."/>
            <person name="Detter J.C."/>
            <person name="Han C."/>
            <person name="Tapia R."/>
            <person name="Land M."/>
            <person name="Hauser L."/>
            <person name="Kyrpides N."/>
            <person name="Ivanova N."/>
            <person name="Ovchinnikova G."/>
            <person name="Siebers A.K."/>
            <person name="Allgaier M."/>
            <person name="Thelen M.P."/>
            <person name="Hugenholtz P."/>
            <person name="Gladden J."/>
            <person name="Woyke T."/>
        </authorList>
    </citation>
    <scope>NUCLEOTIDE SEQUENCE [LARGE SCALE GENOMIC DNA]</scope>
    <source>
        <strain evidence="12">11-1</strain>
    </source>
</reference>
<dbReference type="NCBIfam" id="TIGR00109">
    <property type="entry name" value="hemH"/>
    <property type="match status" value="1"/>
</dbReference>
<evidence type="ECO:0000256" key="3">
    <source>
        <dbReference type="ARBA" id="ARBA00022723"/>
    </source>
</evidence>
<dbReference type="GO" id="GO:0004325">
    <property type="term" value="F:ferrochelatase activity"/>
    <property type="evidence" value="ECO:0007669"/>
    <property type="project" value="UniProtKB-UniRule"/>
</dbReference>
<dbReference type="InterPro" id="IPR033644">
    <property type="entry name" value="Ferrochelatase_C"/>
</dbReference>
<keyword evidence="4 9" id="KW-0408">Iron</keyword>
<dbReference type="InterPro" id="IPR001015">
    <property type="entry name" value="Ferrochelatase"/>
</dbReference>
<feature type="binding site" evidence="9">
    <location>
        <position position="211"/>
    </location>
    <ligand>
        <name>Fe(2+)</name>
        <dbReference type="ChEBI" id="CHEBI:29033"/>
    </ligand>
</feature>
<proteinExistence type="inferred from homology"/>
<evidence type="ECO:0000256" key="4">
    <source>
        <dbReference type="ARBA" id="ARBA00023004"/>
    </source>
</evidence>
<evidence type="ECO:0000313" key="11">
    <source>
        <dbReference type="EMBL" id="ADV28779.1"/>
    </source>
</evidence>
<protein>
    <recommendedName>
        <fullName evidence="9 10">Ferrochelatase</fullName>
        <ecNumber evidence="9 10">4.98.1.1</ecNumber>
    </recommendedName>
    <alternativeName>
        <fullName evidence="9">Heme synthase</fullName>
    </alternativeName>
    <alternativeName>
        <fullName evidence="9">Protoheme ferro-lyase</fullName>
    </alternativeName>
</protein>
<dbReference type="GO" id="GO:0046872">
    <property type="term" value="F:metal ion binding"/>
    <property type="evidence" value="ECO:0007669"/>
    <property type="project" value="UniProtKB-KW"/>
</dbReference>
<evidence type="ECO:0000256" key="6">
    <source>
        <dbReference type="ARBA" id="ARBA00023239"/>
    </source>
</evidence>
<comment type="function">
    <text evidence="9 10">Catalyzes the ferrous insertion into protoporphyrin IX.</text>
</comment>
<dbReference type="Proteomes" id="UP000008632">
    <property type="component" value="Chromosome"/>
</dbReference>
<dbReference type="InterPro" id="IPR019772">
    <property type="entry name" value="Ferrochelatase_AS"/>
</dbReference>
<organism evidence="11 12">
    <name type="scientific">Pseudoxanthomonas suwonensis (strain 11-1)</name>
    <dbReference type="NCBI Taxonomy" id="743721"/>
    <lineage>
        <taxon>Bacteria</taxon>
        <taxon>Pseudomonadati</taxon>
        <taxon>Pseudomonadota</taxon>
        <taxon>Gammaproteobacteria</taxon>
        <taxon>Lysobacterales</taxon>
        <taxon>Lysobacteraceae</taxon>
        <taxon>Pseudoxanthomonas</taxon>
    </lineage>
</organism>
<dbReference type="PANTHER" id="PTHR11108">
    <property type="entry name" value="FERROCHELATASE"/>
    <property type="match status" value="1"/>
</dbReference>
<dbReference type="PROSITE" id="PS00534">
    <property type="entry name" value="FERROCHELATASE"/>
    <property type="match status" value="1"/>
</dbReference>
<dbReference type="FunFam" id="3.40.50.1400:FF:000012">
    <property type="entry name" value="Ferrochelatase"/>
    <property type="match status" value="1"/>
</dbReference>
<dbReference type="CDD" id="cd00419">
    <property type="entry name" value="Ferrochelatase_C"/>
    <property type="match status" value="1"/>
</dbReference>
<dbReference type="STRING" id="743721.Psesu_2955"/>
<dbReference type="GO" id="GO:0005737">
    <property type="term" value="C:cytoplasm"/>
    <property type="evidence" value="ECO:0007669"/>
    <property type="project" value="UniProtKB-SubCell"/>
</dbReference>
<dbReference type="AlphaFoldDB" id="E6WX80"/>
<evidence type="ECO:0000256" key="2">
    <source>
        <dbReference type="ARBA" id="ARBA00022490"/>
    </source>
</evidence>
<comment type="catalytic activity">
    <reaction evidence="9 10">
        <text>heme b + 2 H(+) = protoporphyrin IX + Fe(2+)</text>
        <dbReference type="Rhea" id="RHEA:22584"/>
        <dbReference type="ChEBI" id="CHEBI:15378"/>
        <dbReference type="ChEBI" id="CHEBI:29033"/>
        <dbReference type="ChEBI" id="CHEBI:57306"/>
        <dbReference type="ChEBI" id="CHEBI:60344"/>
        <dbReference type="EC" id="4.98.1.1"/>
    </reaction>
</comment>
<comment type="subcellular location">
    <subcellularLocation>
        <location evidence="9 10">Cytoplasm</location>
    </subcellularLocation>
</comment>
<comment type="catalytic activity">
    <reaction evidence="8">
        <text>Fe-coproporphyrin III + 2 H(+) = coproporphyrin III + Fe(2+)</text>
        <dbReference type="Rhea" id="RHEA:49572"/>
        <dbReference type="ChEBI" id="CHEBI:15378"/>
        <dbReference type="ChEBI" id="CHEBI:29033"/>
        <dbReference type="ChEBI" id="CHEBI:68438"/>
        <dbReference type="ChEBI" id="CHEBI:131725"/>
        <dbReference type="EC" id="4.99.1.9"/>
    </reaction>
    <physiologicalReaction direction="right-to-left" evidence="8">
        <dbReference type="Rhea" id="RHEA:49574"/>
    </physiologicalReaction>
</comment>
<evidence type="ECO:0000256" key="8">
    <source>
        <dbReference type="ARBA" id="ARBA00024536"/>
    </source>
</evidence>
<keyword evidence="7 9" id="KW-0627">Porphyrin biosynthesis</keyword>
<evidence type="ECO:0000256" key="9">
    <source>
        <dbReference type="HAMAP-Rule" id="MF_00323"/>
    </source>
</evidence>
<dbReference type="HOGENOM" id="CLU_018884_0_0_6"/>
<gene>
    <name evidence="9" type="primary">hemH</name>
    <name evidence="11" type="ordered locus">Psesu_2955</name>
</gene>
<feature type="binding site" evidence="9">
    <location>
        <position position="292"/>
    </location>
    <ligand>
        <name>Fe(2+)</name>
        <dbReference type="ChEBI" id="CHEBI:29033"/>
    </ligand>
</feature>
<comment type="pathway">
    <text evidence="9 10">Porphyrin-containing compound metabolism; protoheme biosynthesis; protoheme from protoporphyrin-IX: step 1/1.</text>
</comment>
<dbReference type="InterPro" id="IPR033659">
    <property type="entry name" value="Ferrochelatase_N"/>
</dbReference>
<keyword evidence="2 9" id="KW-0963">Cytoplasm</keyword>
<keyword evidence="5 9" id="KW-0350">Heme biosynthesis</keyword>
<evidence type="ECO:0000256" key="7">
    <source>
        <dbReference type="ARBA" id="ARBA00023244"/>
    </source>
</evidence>
<evidence type="ECO:0000256" key="10">
    <source>
        <dbReference type="RuleBase" id="RU000607"/>
    </source>
</evidence>
<dbReference type="GO" id="GO:0006783">
    <property type="term" value="P:heme biosynthetic process"/>
    <property type="evidence" value="ECO:0007669"/>
    <property type="project" value="UniProtKB-UniRule"/>
</dbReference>
<name>E6WX80_PSEUU</name>
<dbReference type="EMBL" id="CP002446">
    <property type="protein sequence ID" value="ADV28779.1"/>
    <property type="molecule type" value="Genomic_DNA"/>
</dbReference>
<dbReference type="SUPFAM" id="SSF53800">
    <property type="entry name" value="Chelatase"/>
    <property type="match status" value="1"/>
</dbReference>